<dbReference type="InterPro" id="IPR036881">
    <property type="entry name" value="Glyco_hydro_3_C_sf"/>
</dbReference>
<dbReference type="InterPro" id="IPR017853">
    <property type="entry name" value="GH"/>
</dbReference>
<sequence length="446" mass="49837">MIAKVIFVVGFLISLQYFPSIPVWVLAQPVFACDAMKDLKVMHYGFCNVSSGRDVRVADSGYHGGIHGSSCNVQRWISRANILVTKRQYISRPTVGKRPRDTGRGPLAEQQIESGYVRGLQRADGYADPSRLKVAACYKHYTAYDLDNLKGIDRYHFDVVVISKVRSSHLHFGFVGGSVYLFDIIHRINMNSIRSDLCTSLWLGNTTRYGPYVSTVIQELCRRRECGECYVFLQSVSDCDSVEVFFKDQYYTKREEAAVAEAISAGLDINRGSFLGHHTAATMKAGLLKESSIDKAVSNNFDTLMRLGFFDGYPRKQPYGKLGPKDVCTPKHQELALEAVRQGIMLLKNRAGSLPLFPTAIKTLAVIGPNANVTKTMIGNYEENKGDSHAPPPPSGSARLGSARGRGRGRGNTCLRHVRADTIFLEKILEEFLFERNKWKNVKDFN</sequence>
<dbReference type="PANTHER" id="PTHR42721:SF14">
    <property type="entry name" value="BETA-D-XYLOSIDASE 4-RELATED"/>
    <property type="match status" value="1"/>
</dbReference>
<organism evidence="3 4">
    <name type="scientific">Hibiscus syriacus</name>
    <name type="common">Rose of Sharon</name>
    <dbReference type="NCBI Taxonomy" id="106335"/>
    <lineage>
        <taxon>Eukaryota</taxon>
        <taxon>Viridiplantae</taxon>
        <taxon>Streptophyta</taxon>
        <taxon>Embryophyta</taxon>
        <taxon>Tracheophyta</taxon>
        <taxon>Spermatophyta</taxon>
        <taxon>Magnoliopsida</taxon>
        <taxon>eudicotyledons</taxon>
        <taxon>Gunneridae</taxon>
        <taxon>Pentapetalae</taxon>
        <taxon>rosids</taxon>
        <taxon>malvids</taxon>
        <taxon>Malvales</taxon>
        <taxon>Malvaceae</taxon>
        <taxon>Malvoideae</taxon>
        <taxon>Hibiscus</taxon>
    </lineage>
</organism>
<evidence type="ECO:0000313" key="4">
    <source>
        <dbReference type="Proteomes" id="UP000436088"/>
    </source>
</evidence>
<dbReference type="GO" id="GO:0046556">
    <property type="term" value="F:alpha-L-arabinofuranosidase activity"/>
    <property type="evidence" value="ECO:0007669"/>
    <property type="project" value="TreeGrafter"/>
</dbReference>
<dbReference type="AlphaFoldDB" id="A0A6A2ZP73"/>
<dbReference type="PANTHER" id="PTHR42721">
    <property type="entry name" value="SUGAR HYDROLASE-RELATED"/>
    <property type="match status" value="1"/>
</dbReference>
<dbReference type="InterPro" id="IPR044993">
    <property type="entry name" value="BXL"/>
</dbReference>
<evidence type="ECO:0000313" key="3">
    <source>
        <dbReference type="EMBL" id="KAE8692705.1"/>
    </source>
</evidence>
<evidence type="ECO:0000256" key="2">
    <source>
        <dbReference type="SAM" id="MobiDB-lite"/>
    </source>
</evidence>
<dbReference type="GO" id="GO:0045493">
    <property type="term" value="P:xylan catabolic process"/>
    <property type="evidence" value="ECO:0007669"/>
    <property type="project" value="InterPro"/>
</dbReference>
<dbReference type="Gene3D" id="3.20.20.300">
    <property type="entry name" value="Glycoside hydrolase, family 3, N-terminal domain"/>
    <property type="match status" value="1"/>
</dbReference>
<dbReference type="Gene3D" id="3.40.50.1700">
    <property type="entry name" value="Glycoside hydrolase family 3 C-terminal domain"/>
    <property type="match status" value="1"/>
</dbReference>
<feature type="region of interest" description="Disordered" evidence="2">
    <location>
        <begin position="381"/>
        <end position="412"/>
    </location>
</feature>
<keyword evidence="1" id="KW-0378">Hydrolase</keyword>
<dbReference type="GO" id="GO:0048046">
    <property type="term" value="C:apoplast"/>
    <property type="evidence" value="ECO:0007669"/>
    <property type="project" value="TreeGrafter"/>
</dbReference>
<comment type="caution">
    <text evidence="3">The sequence shown here is derived from an EMBL/GenBank/DDBJ whole genome shotgun (WGS) entry which is preliminary data.</text>
</comment>
<dbReference type="Proteomes" id="UP000436088">
    <property type="component" value="Unassembled WGS sequence"/>
</dbReference>
<name>A0A6A2ZP73_HIBSY</name>
<dbReference type="GO" id="GO:0009044">
    <property type="term" value="F:xylan 1,4-beta-xylosidase activity"/>
    <property type="evidence" value="ECO:0007669"/>
    <property type="project" value="InterPro"/>
</dbReference>
<protein>
    <submittedName>
        <fullName evidence="3">Beta-D-xylosidase 4</fullName>
    </submittedName>
</protein>
<proteinExistence type="predicted"/>
<accession>A0A6A2ZP73</accession>
<dbReference type="SUPFAM" id="SSF52279">
    <property type="entry name" value="Beta-D-glucan exohydrolase, C-terminal domain"/>
    <property type="match status" value="1"/>
</dbReference>
<keyword evidence="4" id="KW-1185">Reference proteome</keyword>
<gene>
    <name evidence="3" type="ORF">F3Y22_tig00110831pilonHSYRG00514</name>
</gene>
<evidence type="ECO:0000256" key="1">
    <source>
        <dbReference type="ARBA" id="ARBA00022801"/>
    </source>
</evidence>
<dbReference type="GO" id="GO:0031222">
    <property type="term" value="P:arabinan catabolic process"/>
    <property type="evidence" value="ECO:0007669"/>
    <property type="project" value="TreeGrafter"/>
</dbReference>
<dbReference type="SUPFAM" id="SSF51445">
    <property type="entry name" value="(Trans)glycosidases"/>
    <property type="match status" value="1"/>
</dbReference>
<dbReference type="InterPro" id="IPR036962">
    <property type="entry name" value="Glyco_hydro_3_N_sf"/>
</dbReference>
<dbReference type="EMBL" id="VEPZ02001131">
    <property type="protein sequence ID" value="KAE8692705.1"/>
    <property type="molecule type" value="Genomic_DNA"/>
</dbReference>
<reference evidence="3" key="1">
    <citation type="submission" date="2019-09" db="EMBL/GenBank/DDBJ databases">
        <title>Draft genome information of white flower Hibiscus syriacus.</title>
        <authorList>
            <person name="Kim Y.-M."/>
        </authorList>
    </citation>
    <scope>NUCLEOTIDE SEQUENCE [LARGE SCALE GENOMIC DNA]</scope>
    <source>
        <strain evidence="3">YM2019G1</strain>
    </source>
</reference>